<evidence type="ECO:0000256" key="3">
    <source>
        <dbReference type="ARBA" id="ARBA00022679"/>
    </source>
</evidence>
<name>A0A2J6RYY6_HYAVF</name>
<keyword evidence="9" id="KW-1185">Reference proteome</keyword>
<keyword evidence="6 7" id="KW-0472">Membrane</keyword>
<dbReference type="STRING" id="1149755.A0A2J6RYY6"/>
<dbReference type="PANTHER" id="PTHR32385:SF20">
    <property type="entry name" value="MANNOSYL PHOSPHORYLINOSITOL CERAMIDE SYNTHASE CSH1-RELATED"/>
    <property type="match status" value="1"/>
</dbReference>
<gene>
    <name evidence="8" type="ORF">L207DRAFT_422959</name>
</gene>
<evidence type="ECO:0000256" key="6">
    <source>
        <dbReference type="ARBA" id="ARBA00023136"/>
    </source>
</evidence>
<accession>A0A2J6RYY6</accession>
<feature type="transmembrane region" description="Helical" evidence="7">
    <location>
        <begin position="6"/>
        <end position="31"/>
    </location>
</feature>
<reference evidence="8 9" key="1">
    <citation type="submission" date="2016-04" db="EMBL/GenBank/DDBJ databases">
        <title>A degradative enzymes factory behind the ericoid mycorrhizal symbiosis.</title>
        <authorList>
            <consortium name="DOE Joint Genome Institute"/>
            <person name="Martino E."/>
            <person name="Morin E."/>
            <person name="Grelet G."/>
            <person name="Kuo A."/>
            <person name="Kohler A."/>
            <person name="Daghino S."/>
            <person name="Barry K."/>
            <person name="Choi C."/>
            <person name="Cichocki N."/>
            <person name="Clum A."/>
            <person name="Copeland A."/>
            <person name="Hainaut M."/>
            <person name="Haridas S."/>
            <person name="Labutti K."/>
            <person name="Lindquist E."/>
            <person name="Lipzen A."/>
            <person name="Khouja H.-R."/>
            <person name="Murat C."/>
            <person name="Ohm R."/>
            <person name="Olson A."/>
            <person name="Spatafora J."/>
            <person name="Veneault-Fourrey C."/>
            <person name="Henrissat B."/>
            <person name="Grigoriev I."/>
            <person name="Martin F."/>
            <person name="Perotto S."/>
        </authorList>
    </citation>
    <scope>NUCLEOTIDE SEQUENCE [LARGE SCALE GENOMIC DNA]</scope>
    <source>
        <strain evidence="8 9">F</strain>
    </source>
</reference>
<evidence type="ECO:0000313" key="9">
    <source>
        <dbReference type="Proteomes" id="UP000235786"/>
    </source>
</evidence>
<evidence type="ECO:0000256" key="5">
    <source>
        <dbReference type="ARBA" id="ARBA00022989"/>
    </source>
</evidence>
<organism evidence="8 9">
    <name type="scientific">Hyaloscypha variabilis (strain UAMH 11265 / GT02V1 / F)</name>
    <name type="common">Meliniomyces variabilis</name>
    <dbReference type="NCBI Taxonomy" id="1149755"/>
    <lineage>
        <taxon>Eukaryota</taxon>
        <taxon>Fungi</taxon>
        <taxon>Dikarya</taxon>
        <taxon>Ascomycota</taxon>
        <taxon>Pezizomycotina</taxon>
        <taxon>Leotiomycetes</taxon>
        <taxon>Helotiales</taxon>
        <taxon>Hyaloscyphaceae</taxon>
        <taxon>Hyaloscypha</taxon>
        <taxon>Hyaloscypha variabilis</taxon>
    </lineage>
</organism>
<dbReference type="GO" id="GO:0000030">
    <property type="term" value="F:mannosyltransferase activity"/>
    <property type="evidence" value="ECO:0007669"/>
    <property type="project" value="TreeGrafter"/>
</dbReference>
<keyword evidence="4 7" id="KW-0812">Transmembrane</keyword>
<evidence type="ECO:0000256" key="1">
    <source>
        <dbReference type="ARBA" id="ARBA00004141"/>
    </source>
</evidence>
<dbReference type="InterPro" id="IPR007577">
    <property type="entry name" value="GlycoTrfase_DXD_sugar-bd_CS"/>
</dbReference>
<proteinExistence type="inferred from homology"/>
<dbReference type="GO" id="GO:0016020">
    <property type="term" value="C:membrane"/>
    <property type="evidence" value="ECO:0007669"/>
    <property type="project" value="UniProtKB-SubCell"/>
</dbReference>
<dbReference type="GO" id="GO:0051999">
    <property type="term" value="P:mannosyl-inositol phosphorylceramide biosynthetic process"/>
    <property type="evidence" value="ECO:0007669"/>
    <property type="project" value="TreeGrafter"/>
</dbReference>
<dbReference type="FunFam" id="3.90.550.20:FF:000001">
    <property type="entry name" value="MIPC synthase subunit (SurA)"/>
    <property type="match status" value="1"/>
</dbReference>
<dbReference type="AlphaFoldDB" id="A0A2J6RYY6"/>
<protein>
    <submittedName>
        <fullName evidence="8">Glycosyltransferase family 32 protein</fullName>
    </submittedName>
</protein>
<comment type="subcellular location">
    <subcellularLocation>
        <location evidence="1">Membrane</location>
        <topology evidence="1">Multi-pass membrane protein</topology>
    </subcellularLocation>
</comment>
<dbReference type="InterPro" id="IPR029044">
    <property type="entry name" value="Nucleotide-diphossugar_trans"/>
</dbReference>
<dbReference type="PANTHER" id="PTHR32385">
    <property type="entry name" value="MANNOSYL PHOSPHORYLINOSITOL CERAMIDE SYNTHASE"/>
    <property type="match status" value="1"/>
</dbReference>
<evidence type="ECO:0000256" key="4">
    <source>
        <dbReference type="ARBA" id="ARBA00022692"/>
    </source>
</evidence>
<dbReference type="Pfam" id="PF04488">
    <property type="entry name" value="Gly_transf_sug"/>
    <property type="match status" value="1"/>
</dbReference>
<keyword evidence="3 8" id="KW-0808">Transferase</keyword>
<evidence type="ECO:0000313" key="8">
    <source>
        <dbReference type="EMBL" id="PMD43721.1"/>
    </source>
</evidence>
<dbReference type="Gene3D" id="3.90.550.20">
    <property type="match status" value="1"/>
</dbReference>
<dbReference type="Proteomes" id="UP000235786">
    <property type="component" value="Unassembled WGS sequence"/>
</dbReference>
<sequence>MRRGTIIFLVINLLVIGFLLNAFSTLIGLLFEDGSSDAIHPPEIPAPGSELIDNRTQLIPKIIHQTYINESIPAQWQAGQQSCKDLHHDYEYKLWTDDKSREFISAEYPWFLSTFDSYRFPIQRADAIRYFVLAYYGGIYIDLDDGCNRRLDPLLSYPAWVRRTVPTGISNDAMGSVPQHPFFLRVIESLSGYNRNWAMPYITVMYSTGPLFLSVIWKEYMDTPRPADEHVRILMPDEYKGFKWSFFNISRGSSWHGKDAQTIFWMGKHWLLLTVAGFAIAGVVGVCLWSLWSMWVMRGMVGSKGKRGLWRRLSGKERYELVDRMA</sequence>
<dbReference type="OrthoDB" id="3647at2759"/>
<dbReference type="InterPro" id="IPR051706">
    <property type="entry name" value="Glycosyltransferase_domain"/>
</dbReference>
<dbReference type="SUPFAM" id="SSF53448">
    <property type="entry name" value="Nucleotide-diphospho-sugar transferases"/>
    <property type="match status" value="1"/>
</dbReference>
<feature type="transmembrane region" description="Helical" evidence="7">
    <location>
        <begin position="270"/>
        <end position="297"/>
    </location>
</feature>
<evidence type="ECO:0000256" key="7">
    <source>
        <dbReference type="SAM" id="Phobius"/>
    </source>
</evidence>
<dbReference type="EMBL" id="KZ613942">
    <property type="protein sequence ID" value="PMD43721.1"/>
    <property type="molecule type" value="Genomic_DNA"/>
</dbReference>
<comment type="similarity">
    <text evidence="2">Belongs to the glycosyltransferase 32 family.</text>
</comment>
<evidence type="ECO:0000256" key="2">
    <source>
        <dbReference type="ARBA" id="ARBA00009003"/>
    </source>
</evidence>
<keyword evidence="5 7" id="KW-1133">Transmembrane helix</keyword>